<dbReference type="PIRSF" id="PIRSF000381">
    <property type="entry name" value="MetH"/>
    <property type="match status" value="1"/>
</dbReference>
<dbReference type="InterPro" id="IPR004223">
    <property type="entry name" value="VitB12-dep_Met_synth_activ_dom"/>
</dbReference>
<accession>A0ABQ4ME20</accession>
<evidence type="ECO:0000256" key="18">
    <source>
        <dbReference type="ARBA" id="ARBA00025552"/>
    </source>
</evidence>
<evidence type="ECO:0000256" key="19">
    <source>
        <dbReference type="ARBA" id="ARBA00031040"/>
    </source>
</evidence>
<evidence type="ECO:0000259" key="23">
    <source>
        <dbReference type="PROSITE" id="PS50970"/>
    </source>
</evidence>
<evidence type="ECO:0000256" key="22">
    <source>
        <dbReference type="PROSITE-ProRule" id="PRU00333"/>
    </source>
</evidence>
<evidence type="ECO:0000259" key="26">
    <source>
        <dbReference type="PROSITE" id="PS51332"/>
    </source>
</evidence>
<evidence type="ECO:0000256" key="6">
    <source>
        <dbReference type="ARBA" id="ARBA00012032"/>
    </source>
</evidence>
<feature type="domain" description="Hcy-binding" evidence="23">
    <location>
        <begin position="3"/>
        <end position="305"/>
    </location>
</feature>
<dbReference type="SUPFAM" id="SSF56507">
    <property type="entry name" value="Methionine synthase activation domain-like"/>
    <property type="match status" value="1"/>
</dbReference>
<dbReference type="InterPro" id="IPR006158">
    <property type="entry name" value="Cobalamin-bd"/>
</dbReference>
<evidence type="ECO:0000256" key="3">
    <source>
        <dbReference type="ARBA" id="ARBA00001956"/>
    </source>
</evidence>
<dbReference type="Gene3D" id="3.40.50.280">
    <property type="entry name" value="Cobalamin-binding domain"/>
    <property type="match status" value="1"/>
</dbReference>
<feature type="binding site" evidence="22">
    <location>
        <position position="290"/>
    </location>
    <ligand>
        <name>Zn(2+)</name>
        <dbReference type="ChEBI" id="CHEBI:29105"/>
    </ligand>
</feature>
<dbReference type="Gene3D" id="3.20.20.330">
    <property type="entry name" value="Homocysteine-binding-like domain"/>
    <property type="match status" value="1"/>
</dbReference>
<dbReference type="Pfam" id="PF02607">
    <property type="entry name" value="B12-binding_2"/>
    <property type="match status" value="1"/>
</dbReference>
<evidence type="ECO:0000256" key="2">
    <source>
        <dbReference type="ARBA" id="ARBA00001947"/>
    </source>
</evidence>
<evidence type="ECO:0000259" key="27">
    <source>
        <dbReference type="PROSITE" id="PS51337"/>
    </source>
</evidence>
<dbReference type="InterPro" id="IPR036589">
    <property type="entry name" value="HCY_dom_sf"/>
</dbReference>
<dbReference type="InterPro" id="IPR036724">
    <property type="entry name" value="Cobalamin-bd_sf"/>
</dbReference>
<dbReference type="SUPFAM" id="SSF47644">
    <property type="entry name" value="Methionine synthase domain"/>
    <property type="match status" value="1"/>
</dbReference>
<comment type="similarity">
    <text evidence="5">Belongs to the vitamin-B12 dependent methionine synthase family.</text>
</comment>
<proteinExistence type="inferred from homology"/>
<feature type="domain" description="AdoMet activation" evidence="25">
    <location>
        <begin position="856"/>
        <end position="1145"/>
    </location>
</feature>
<name>A0ABQ4ME20_9BACL</name>
<dbReference type="SUPFAM" id="SSF51717">
    <property type="entry name" value="Dihydropteroate synthetase-like"/>
    <property type="match status" value="1"/>
</dbReference>
<comment type="cofactor">
    <cofactor evidence="3 21">
        <name>methylcob(III)alamin</name>
        <dbReference type="ChEBI" id="CHEBI:28115"/>
    </cofactor>
</comment>
<gene>
    <name evidence="28" type="primary">metH</name>
    <name evidence="28" type="ORF">J42TS3_26850</name>
</gene>
<dbReference type="Pfam" id="PF02574">
    <property type="entry name" value="S-methyl_trans"/>
    <property type="match status" value="1"/>
</dbReference>
<feature type="domain" description="Pterin-binding" evidence="24">
    <location>
        <begin position="335"/>
        <end position="591"/>
    </location>
</feature>
<keyword evidence="16 21" id="KW-0486">Methionine biosynthesis</keyword>
<dbReference type="NCBIfam" id="TIGR02082">
    <property type="entry name" value="metH"/>
    <property type="match status" value="1"/>
</dbReference>
<evidence type="ECO:0000256" key="13">
    <source>
        <dbReference type="ARBA" id="ARBA00022723"/>
    </source>
</evidence>
<dbReference type="EMBL" id="BOSL01000007">
    <property type="protein sequence ID" value="GIP53650.1"/>
    <property type="molecule type" value="Genomic_DNA"/>
</dbReference>
<dbReference type="PROSITE" id="PS50974">
    <property type="entry name" value="ADOMET_ACTIVATION"/>
    <property type="match status" value="1"/>
</dbReference>
<evidence type="ECO:0000259" key="25">
    <source>
        <dbReference type="PROSITE" id="PS50974"/>
    </source>
</evidence>
<evidence type="ECO:0000256" key="20">
    <source>
        <dbReference type="NCBIfam" id="TIGR02082"/>
    </source>
</evidence>
<dbReference type="InterPro" id="IPR011005">
    <property type="entry name" value="Dihydropteroate_synth-like_sf"/>
</dbReference>
<dbReference type="PROSITE" id="PS51337">
    <property type="entry name" value="B12_BINDING_NTER"/>
    <property type="match status" value="1"/>
</dbReference>
<evidence type="ECO:0000256" key="9">
    <source>
        <dbReference type="ARBA" id="ARBA00022605"/>
    </source>
</evidence>
<dbReference type="Pfam" id="PF00809">
    <property type="entry name" value="Pterin_bind"/>
    <property type="match status" value="1"/>
</dbReference>
<dbReference type="RefSeq" id="WP_213655146.1">
    <property type="nucleotide sequence ID" value="NZ_BOSL01000007.1"/>
</dbReference>
<dbReference type="PANTHER" id="PTHR45833">
    <property type="entry name" value="METHIONINE SYNTHASE"/>
    <property type="match status" value="1"/>
</dbReference>
<evidence type="ECO:0000256" key="1">
    <source>
        <dbReference type="ARBA" id="ARBA00001700"/>
    </source>
</evidence>
<keyword evidence="11 21" id="KW-0808">Transferase</keyword>
<evidence type="ECO:0000256" key="11">
    <source>
        <dbReference type="ARBA" id="ARBA00022679"/>
    </source>
</evidence>
<dbReference type="InterPro" id="IPR036594">
    <property type="entry name" value="Meth_synthase_dom"/>
</dbReference>
<dbReference type="PROSITE" id="PS50970">
    <property type="entry name" value="HCY"/>
    <property type="match status" value="1"/>
</dbReference>
<dbReference type="PROSITE" id="PS50972">
    <property type="entry name" value="PTERIN_BINDING"/>
    <property type="match status" value="1"/>
</dbReference>
<evidence type="ECO:0000256" key="5">
    <source>
        <dbReference type="ARBA" id="ARBA00010398"/>
    </source>
</evidence>
<evidence type="ECO:0000256" key="8">
    <source>
        <dbReference type="ARBA" id="ARBA00022603"/>
    </source>
</evidence>
<protein>
    <recommendedName>
        <fullName evidence="7 20">Methionine synthase</fullName>
        <ecNumber evidence="6 20">2.1.1.13</ecNumber>
    </recommendedName>
    <alternativeName>
        <fullName evidence="19 21">5-methyltetrahydrofolate--homocysteine methyltransferase</fullName>
    </alternativeName>
</protein>
<evidence type="ECO:0000313" key="28">
    <source>
        <dbReference type="EMBL" id="GIP53650.1"/>
    </source>
</evidence>
<keyword evidence="29" id="KW-1185">Reference proteome</keyword>
<reference evidence="28 29" key="1">
    <citation type="submission" date="2021-03" db="EMBL/GenBank/DDBJ databases">
        <title>Antimicrobial resistance genes in bacteria isolated from Japanese honey, and their potential for conferring macrolide and lincosamide resistance in the American foulbrood pathogen Paenibacillus larvae.</title>
        <authorList>
            <person name="Okamoto M."/>
            <person name="Kumagai M."/>
            <person name="Kanamori H."/>
            <person name="Takamatsu D."/>
        </authorList>
    </citation>
    <scope>NUCLEOTIDE SEQUENCE [LARGE SCALE GENOMIC DNA]</scope>
    <source>
        <strain evidence="28 29">J42TS3</strain>
    </source>
</reference>
<comment type="domain">
    <text evidence="21">Modular enzyme with four functionally distinct domains. The isolated Hcy-binding domain catalyzes methyl transfer from free methylcobalamin to homocysteine. The Hcy-binding domain in association with the pterin-binding domain catalyzes the methylation of cob(I)alamin by methyltetrahydrofolate and the methylation of homocysteine. The B12-binding domain binds the cofactor. The AdoMet activation domain binds S-adenosyl-L-methionine. Under aerobic conditions cob(I)alamin can be converted to inactive cob(II)alamin. Reductive methylation by S-adenosyl-L-methionine and flavodoxin regenerates methylcobalamin.</text>
</comment>
<organism evidence="28 29">
    <name type="scientific">Paenibacillus vini</name>
    <dbReference type="NCBI Taxonomy" id="1476024"/>
    <lineage>
        <taxon>Bacteria</taxon>
        <taxon>Bacillati</taxon>
        <taxon>Bacillota</taxon>
        <taxon>Bacilli</taxon>
        <taxon>Bacillales</taxon>
        <taxon>Paenibacillaceae</taxon>
        <taxon>Paenibacillus</taxon>
    </lineage>
</organism>
<keyword evidence="9 21" id="KW-0028">Amino-acid biosynthesis</keyword>
<feature type="domain" description="B12-binding N-terminal" evidence="27">
    <location>
        <begin position="616"/>
        <end position="709"/>
    </location>
</feature>
<dbReference type="InterPro" id="IPR050554">
    <property type="entry name" value="Met_Synthase/Corrinoid"/>
</dbReference>
<evidence type="ECO:0000256" key="10">
    <source>
        <dbReference type="ARBA" id="ARBA00022628"/>
    </source>
</evidence>
<dbReference type="Gene3D" id="1.10.1240.10">
    <property type="entry name" value="Methionine synthase domain"/>
    <property type="match status" value="1"/>
</dbReference>
<evidence type="ECO:0000256" key="7">
    <source>
        <dbReference type="ARBA" id="ARBA00013998"/>
    </source>
</evidence>
<dbReference type="Gene3D" id="3.10.196.10">
    <property type="entry name" value="Vitamin B12-dependent methionine synthase, activation domain"/>
    <property type="match status" value="1"/>
</dbReference>
<evidence type="ECO:0000256" key="15">
    <source>
        <dbReference type="ARBA" id="ARBA00022833"/>
    </source>
</evidence>
<dbReference type="SUPFAM" id="SSF52242">
    <property type="entry name" value="Cobalamin (vitamin B12)-binding domain"/>
    <property type="match status" value="1"/>
</dbReference>
<dbReference type="InterPro" id="IPR037010">
    <property type="entry name" value="VitB12-dep_Met_synth_activ_sf"/>
</dbReference>
<keyword evidence="15 21" id="KW-0862">Zinc</keyword>
<dbReference type="PANTHER" id="PTHR45833:SF1">
    <property type="entry name" value="METHIONINE SYNTHASE"/>
    <property type="match status" value="1"/>
</dbReference>
<keyword evidence="14" id="KW-0677">Repeat</keyword>
<sequence length="1145" mass="125925">MSKPSLESLMKERILILDGAMGTMIQQENLTAEDFGGDELDGCNEILVLTRPDIIQSIHERYLEAGADLIETNTFGGTSVVLAEYDLQDRTREINLAAARLAVEAAEKYSTPDKPRYVVGALGPTTKTLSVTGGVTFDELINSYEEQAAVLIEAGVDVLMLETSQDTLNVKAGSIGITRAYASTGKKLPLMISGTIEPMGTTLAGQNIESFYISLEHLKPISVGLNCATGPEFMRDHVRTLSEMAKAGVSCHPNAGLPDENGNYHESPDSLAQKMAGFAEQGWLNIAGGCCGTTPAHIKALADKMSQFKPRAIAGTHPPAISGIDPVYVESANRPYMVGERTNVLGSRKFKRLIVEGKYEEASEIARAQVKNGAQVIDVCVQDPDRDEAEDIKLFLELVVKKVKVPLMIDTTDPQVLDLALSYCQGKSIINSINLEDGEEKFEKVTPLIHKYGAAVVVGTIDESGQAITREDKLEVAKRSHDLLVNKYGLNAEDLIFDPLVFPVGTGDEQYIGSAKETIEGIRLIKEALPACHTVLGVSNVSFGLPEAGREVLNSVFLYECTKAGLDYAIVNTEKVERYASIPEEERRLAEELIYNTNDETLAAFVAAFRNKKVEKQVKAVNLTLEERLASYVVEGTKEGLLPDLEEALKRYSALEVINGPLMAGMEEVGRLFNNNELIVAEVLQSAEVMKASVAYLEQFMEKNETSVKGKILLATVKGDVHDIGKNLVEIILSNNGYRIINLGIKVPPDRIIEACREELPDAVGLSGLLVKSAQQMVTTAQDLRNAGIEVPIMVGGAALTRKFTRTRIRPEYNGLVLYAKDAMDGLDLANKLMDPEHRELIRQNIEAEKTADANAAPAAPLPELSRAVRSNISTDAPVFIPPDLDRHVLRDYPINHIIPYINMQMLLGHHLGLRGSVDQLLAQGDDKAVQLKETVDTILQEAINKGIIRAQAMYRFFPAQSSGDDILIYDPNDTTKILKTFTFPRQRVEPFLCLADFLKSVDSGVMDYVGFLVVTAGQGIRELSDQWKESGDYLRSHALQSVALETAEALAERVHHIMRDIWGFPDPQEMTMKQRHGARYQGIRVSYGYPACPDLEYQQPLFELMQPEDIGIHLTEGFMMEPEASVSAMVFAHPQAQYFNVDKA</sequence>
<dbReference type="EC" id="2.1.1.13" evidence="6 20"/>
<keyword evidence="13 21" id="KW-0479">Metal-binding</keyword>
<keyword evidence="17 21" id="KW-0170">Cobalt</keyword>
<dbReference type="InterPro" id="IPR000489">
    <property type="entry name" value="Pterin-binding_dom"/>
</dbReference>
<dbReference type="InterPro" id="IPR011822">
    <property type="entry name" value="MetH"/>
</dbReference>
<evidence type="ECO:0000256" key="21">
    <source>
        <dbReference type="PIRNR" id="PIRNR000381"/>
    </source>
</evidence>
<evidence type="ECO:0000313" key="29">
    <source>
        <dbReference type="Proteomes" id="UP000679992"/>
    </source>
</evidence>
<dbReference type="InterPro" id="IPR003759">
    <property type="entry name" value="Cbl-bd_cap"/>
</dbReference>
<keyword evidence="10 21" id="KW-0846">Cobalamin</keyword>
<dbReference type="SUPFAM" id="SSF82282">
    <property type="entry name" value="Homocysteine S-methyltransferase"/>
    <property type="match status" value="1"/>
</dbReference>
<keyword evidence="12 21" id="KW-0949">S-adenosyl-L-methionine</keyword>
<comment type="pathway">
    <text evidence="4 21">Amino-acid biosynthesis; L-methionine biosynthesis via de novo pathway; L-methionine from L-homocysteine (MetH route): step 1/1.</text>
</comment>
<evidence type="ECO:0000256" key="16">
    <source>
        <dbReference type="ARBA" id="ARBA00023167"/>
    </source>
</evidence>
<dbReference type="InterPro" id="IPR033706">
    <property type="entry name" value="Met_synthase_B12-bd"/>
</dbReference>
<comment type="cofactor">
    <cofactor evidence="2 21 22">
        <name>Zn(2+)</name>
        <dbReference type="ChEBI" id="CHEBI:29105"/>
    </cofactor>
</comment>
<feature type="binding site" evidence="22">
    <location>
        <position position="227"/>
    </location>
    <ligand>
        <name>Zn(2+)</name>
        <dbReference type="ChEBI" id="CHEBI:29105"/>
    </ligand>
</feature>
<evidence type="ECO:0000256" key="12">
    <source>
        <dbReference type="ARBA" id="ARBA00022691"/>
    </source>
</evidence>
<dbReference type="InterPro" id="IPR003726">
    <property type="entry name" value="HCY_dom"/>
</dbReference>
<evidence type="ECO:0000256" key="17">
    <source>
        <dbReference type="ARBA" id="ARBA00023285"/>
    </source>
</evidence>
<evidence type="ECO:0000259" key="24">
    <source>
        <dbReference type="PROSITE" id="PS50972"/>
    </source>
</evidence>
<evidence type="ECO:0000256" key="4">
    <source>
        <dbReference type="ARBA" id="ARBA00005178"/>
    </source>
</evidence>
<dbReference type="Proteomes" id="UP000679992">
    <property type="component" value="Unassembled WGS sequence"/>
</dbReference>
<keyword evidence="8 21" id="KW-0489">Methyltransferase</keyword>
<feature type="domain" description="B12-binding" evidence="26">
    <location>
        <begin position="709"/>
        <end position="844"/>
    </location>
</feature>
<dbReference type="Gene3D" id="3.20.20.20">
    <property type="entry name" value="Dihydropteroate synthase-like"/>
    <property type="match status" value="1"/>
</dbReference>
<dbReference type="Pfam" id="PF02965">
    <property type="entry name" value="Met_synt_B12"/>
    <property type="match status" value="1"/>
</dbReference>
<comment type="caution">
    <text evidence="28">The sequence shown here is derived from an EMBL/GenBank/DDBJ whole genome shotgun (WGS) entry which is preliminary data.</text>
</comment>
<dbReference type="SMART" id="SM01018">
    <property type="entry name" value="B12-binding_2"/>
    <property type="match status" value="1"/>
</dbReference>
<dbReference type="CDD" id="cd02069">
    <property type="entry name" value="methionine_synthase_B12_BD"/>
    <property type="match status" value="1"/>
</dbReference>
<comment type="catalytic activity">
    <reaction evidence="1 21">
        <text>(6S)-5-methyl-5,6,7,8-tetrahydrofolate + L-homocysteine = (6S)-5,6,7,8-tetrahydrofolate + L-methionine</text>
        <dbReference type="Rhea" id="RHEA:11172"/>
        <dbReference type="ChEBI" id="CHEBI:18608"/>
        <dbReference type="ChEBI" id="CHEBI:57453"/>
        <dbReference type="ChEBI" id="CHEBI:57844"/>
        <dbReference type="ChEBI" id="CHEBI:58199"/>
        <dbReference type="EC" id="2.1.1.13"/>
    </reaction>
</comment>
<evidence type="ECO:0000256" key="14">
    <source>
        <dbReference type="ARBA" id="ARBA00022737"/>
    </source>
</evidence>
<dbReference type="PROSITE" id="PS51332">
    <property type="entry name" value="B12_BINDING"/>
    <property type="match status" value="1"/>
</dbReference>
<comment type="function">
    <text evidence="18 21">Catalyzes the transfer of a methyl group from methyl-cobalamin to homocysteine, yielding enzyme-bound cob(I)alamin and methionine. Subsequently, remethylates the cofactor using methyltetrahydrofolate.</text>
</comment>
<dbReference type="Pfam" id="PF02310">
    <property type="entry name" value="B12-binding"/>
    <property type="match status" value="1"/>
</dbReference>
<feature type="binding site" evidence="22">
    <location>
        <position position="291"/>
    </location>
    <ligand>
        <name>Zn(2+)</name>
        <dbReference type="ChEBI" id="CHEBI:29105"/>
    </ligand>
</feature>